<feature type="chain" id="PRO_5004750919" description="Cobalt transporter" evidence="1">
    <location>
        <begin position="28"/>
        <end position="116"/>
    </location>
</feature>
<protein>
    <recommendedName>
        <fullName evidence="4">Cobalt transporter</fullName>
    </recommendedName>
</protein>
<sequence>MNKKLQHFSLSLLIALLFAILFQSAHSYEHLVKQFTEEHCDHKYNHSKTEFSHSHHEFDDCFACEFSFSNYVPVEFFSFDFIKTLETENLTFAIAEKPIVFSGGFIPLRGPPCFIG</sequence>
<dbReference type="PATRIC" id="fig|1107311.3.peg.819"/>
<evidence type="ECO:0000256" key="1">
    <source>
        <dbReference type="SAM" id="SignalP"/>
    </source>
</evidence>
<evidence type="ECO:0000313" key="2">
    <source>
        <dbReference type="EMBL" id="KGO94501.1"/>
    </source>
</evidence>
<dbReference type="EMBL" id="JRLZ01000016">
    <property type="protein sequence ID" value="KGO94501.1"/>
    <property type="molecule type" value="Genomic_DNA"/>
</dbReference>
<comment type="caution">
    <text evidence="2">The sequence shown here is derived from an EMBL/GenBank/DDBJ whole genome shotgun (WGS) entry which is preliminary data.</text>
</comment>
<dbReference type="OrthoDB" id="1445232at2"/>
<evidence type="ECO:0000313" key="3">
    <source>
        <dbReference type="Proteomes" id="UP000030149"/>
    </source>
</evidence>
<reference evidence="2 3" key="2">
    <citation type="journal article" date="2015" name="Stand. Genomic Sci.">
        <title>High quality draft genomic sequence of Flavobacterium enshiense DK69(T) and comparison among Flavobacterium genomes.</title>
        <authorList>
            <person name="Zeng Z."/>
            <person name="Chen C."/>
            <person name="Du H."/>
            <person name="Wang G."/>
            <person name="Li M."/>
        </authorList>
    </citation>
    <scope>NUCLEOTIDE SEQUENCE [LARGE SCALE GENOMIC DNA]</scope>
    <source>
        <strain evidence="2 3">DK69</strain>
    </source>
</reference>
<reference evidence="3" key="1">
    <citation type="submission" date="2013-09" db="EMBL/GenBank/DDBJ databases">
        <authorList>
            <person name="Zeng Z."/>
            <person name="Chen C."/>
        </authorList>
    </citation>
    <scope>NUCLEOTIDE SEQUENCE [LARGE SCALE GENOMIC DNA]</scope>
    <source>
        <strain evidence="3">DK69</strain>
    </source>
</reference>
<dbReference type="AlphaFoldDB" id="V6SIZ3"/>
<dbReference type="RefSeq" id="WP_023572872.1">
    <property type="nucleotide sequence ID" value="NZ_AVCS01000006.1"/>
</dbReference>
<keyword evidence="1" id="KW-0732">Signal</keyword>
<dbReference type="STRING" id="1107311.Q767_13110"/>
<keyword evidence="3" id="KW-1185">Reference proteome</keyword>
<evidence type="ECO:0008006" key="4">
    <source>
        <dbReference type="Google" id="ProtNLM"/>
    </source>
</evidence>
<gene>
    <name evidence="2" type="ORF">Q767_13110</name>
</gene>
<dbReference type="eggNOG" id="ENOG5033K65">
    <property type="taxonomic scope" value="Bacteria"/>
</dbReference>
<organism evidence="2 3">
    <name type="scientific">Flavobacterium enshiense DK69</name>
    <dbReference type="NCBI Taxonomy" id="1107311"/>
    <lineage>
        <taxon>Bacteria</taxon>
        <taxon>Pseudomonadati</taxon>
        <taxon>Bacteroidota</taxon>
        <taxon>Flavobacteriia</taxon>
        <taxon>Flavobacteriales</taxon>
        <taxon>Flavobacteriaceae</taxon>
        <taxon>Flavobacterium</taxon>
    </lineage>
</organism>
<accession>V6SIZ3</accession>
<name>V6SIZ3_9FLAO</name>
<feature type="signal peptide" evidence="1">
    <location>
        <begin position="1"/>
        <end position="27"/>
    </location>
</feature>
<proteinExistence type="predicted"/>
<dbReference type="Proteomes" id="UP000030149">
    <property type="component" value="Unassembled WGS sequence"/>
</dbReference>